<dbReference type="EMBL" id="VIWT01000001">
    <property type="protein sequence ID" value="TWF97058.1"/>
    <property type="molecule type" value="Genomic_DNA"/>
</dbReference>
<dbReference type="AlphaFoldDB" id="A0A561UCG9"/>
<dbReference type="GO" id="GO:0030639">
    <property type="term" value="P:polyketide biosynthetic process"/>
    <property type="evidence" value="ECO:0007669"/>
    <property type="project" value="InterPro"/>
</dbReference>
<dbReference type="RefSeq" id="WP_145903331.1">
    <property type="nucleotide sequence ID" value="NZ_BAAAMZ010000043.1"/>
</dbReference>
<dbReference type="Gene3D" id="3.30.70.1090">
    <property type="entry name" value="Dimeric alpha+beta barrel"/>
    <property type="match status" value="1"/>
</dbReference>
<dbReference type="InterPro" id="IPR006765">
    <property type="entry name" value="Polyketide_synth_cyclase"/>
</dbReference>
<dbReference type="SUPFAM" id="SSF54909">
    <property type="entry name" value="Dimeric alpha+beta barrel"/>
    <property type="match status" value="1"/>
</dbReference>
<dbReference type="OrthoDB" id="4147507at2"/>
<sequence length="110" mass="12382">MHRSLIIAKIAPGAEQQVAEIFAESDRGDLPTVAHVQRRSLYRLGDLYVHLIESDAPSPEVIAAARSHPEFALLSERLDPFISPYLPTWRSPQDAIAARFYDWSRTPDQA</sequence>
<comment type="caution">
    <text evidence="1">The sequence shown here is derived from an EMBL/GenBank/DDBJ whole genome shotgun (WGS) entry which is preliminary data.</text>
</comment>
<dbReference type="InterPro" id="IPR011008">
    <property type="entry name" value="Dimeric_a/b-barrel"/>
</dbReference>
<evidence type="ECO:0000313" key="2">
    <source>
        <dbReference type="Proteomes" id="UP000317940"/>
    </source>
</evidence>
<gene>
    <name evidence="1" type="ORF">FHX73_11833</name>
</gene>
<dbReference type="InterPro" id="IPR038474">
    <property type="entry name" value="Polyketide_synth_cyclase_sf"/>
</dbReference>
<dbReference type="Proteomes" id="UP000317940">
    <property type="component" value="Unassembled WGS sequence"/>
</dbReference>
<keyword evidence="2" id="KW-1185">Reference proteome</keyword>
<accession>A0A561UCG9</accession>
<name>A0A561UCG9_9ACTN</name>
<reference evidence="1 2" key="1">
    <citation type="submission" date="2019-06" db="EMBL/GenBank/DDBJ databases">
        <title>Sequencing the genomes of 1000 actinobacteria strains.</title>
        <authorList>
            <person name="Klenk H.-P."/>
        </authorList>
    </citation>
    <scope>NUCLEOTIDE SEQUENCE [LARGE SCALE GENOMIC DNA]</scope>
    <source>
        <strain evidence="1 2">DSM 44826</strain>
    </source>
</reference>
<dbReference type="Pfam" id="PF04673">
    <property type="entry name" value="Cyclase_polyket"/>
    <property type="match status" value="1"/>
</dbReference>
<evidence type="ECO:0000313" key="1">
    <source>
        <dbReference type="EMBL" id="TWF97058.1"/>
    </source>
</evidence>
<proteinExistence type="predicted"/>
<organism evidence="1 2">
    <name type="scientific">Kitasatospora viridis</name>
    <dbReference type="NCBI Taxonomy" id="281105"/>
    <lineage>
        <taxon>Bacteria</taxon>
        <taxon>Bacillati</taxon>
        <taxon>Actinomycetota</taxon>
        <taxon>Actinomycetes</taxon>
        <taxon>Kitasatosporales</taxon>
        <taxon>Streptomycetaceae</taxon>
        <taxon>Kitasatospora</taxon>
    </lineage>
</organism>
<protein>
    <submittedName>
        <fullName evidence="1">Cyclase</fullName>
    </submittedName>
</protein>